<accession>L1JUW9</accession>
<organism evidence="1">
    <name type="scientific">Guillardia theta (strain CCMP2712)</name>
    <name type="common">Cryptophyte</name>
    <dbReference type="NCBI Taxonomy" id="905079"/>
    <lineage>
        <taxon>Eukaryota</taxon>
        <taxon>Cryptophyceae</taxon>
        <taxon>Pyrenomonadales</taxon>
        <taxon>Geminigeraceae</taxon>
        <taxon>Guillardia</taxon>
    </lineage>
</organism>
<dbReference type="EnsemblProtists" id="EKX52351">
    <property type="protein sequence ID" value="EKX52351"/>
    <property type="gene ID" value="GUITHDRAFT_150760"/>
</dbReference>
<proteinExistence type="predicted"/>
<dbReference type="GeneID" id="17308889"/>
<reference evidence="1 3" key="1">
    <citation type="journal article" date="2012" name="Nature">
        <title>Algal genomes reveal evolutionary mosaicism and the fate of nucleomorphs.</title>
        <authorList>
            <consortium name="DOE Joint Genome Institute"/>
            <person name="Curtis B.A."/>
            <person name="Tanifuji G."/>
            <person name="Burki F."/>
            <person name="Gruber A."/>
            <person name="Irimia M."/>
            <person name="Maruyama S."/>
            <person name="Arias M.C."/>
            <person name="Ball S.G."/>
            <person name="Gile G.H."/>
            <person name="Hirakawa Y."/>
            <person name="Hopkins J.F."/>
            <person name="Kuo A."/>
            <person name="Rensing S.A."/>
            <person name="Schmutz J."/>
            <person name="Symeonidi A."/>
            <person name="Elias M."/>
            <person name="Eveleigh R.J."/>
            <person name="Herman E.K."/>
            <person name="Klute M.J."/>
            <person name="Nakayama T."/>
            <person name="Obornik M."/>
            <person name="Reyes-Prieto A."/>
            <person name="Armbrust E.V."/>
            <person name="Aves S.J."/>
            <person name="Beiko R.G."/>
            <person name="Coutinho P."/>
            <person name="Dacks J.B."/>
            <person name="Durnford D.G."/>
            <person name="Fast N.M."/>
            <person name="Green B.R."/>
            <person name="Grisdale C.J."/>
            <person name="Hempel F."/>
            <person name="Henrissat B."/>
            <person name="Hoppner M.P."/>
            <person name="Ishida K."/>
            <person name="Kim E."/>
            <person name="Koreny L."/>
            <person name="Kroth P.G."/>
            <person name="Liu Y."/>
            <person name="Malik S.B."/>
            <person name="Maier U.G."/>
            <person name="McRose D."/>
            <person name="Mock T."/>
            <person name="Neilson J.A."/>
            <person name="Onodera N.T."/>
            <person name="Poole A.M."/>
            <person name="Pritham E.J."/>
            <person name="Richards T.A."/>
            <person name="Rocap G."/>
            <person name="Roy S.W."/>
            <person name="Sarai C."/>
            <person name="Schaack S."/>
            <person name="Shirato S."/>
            <person name="Slamovits C.H."/>
            <person name="Spencer D.F."/>
            <person name="Suzuki S."/>
            <person name="Worden A.Z."/>
            <person name="Zauner S."/>
            <person name="Barry K."/>
            <person name="Bell C."/>
            <person name="Bharti A.K."/>
            <person name="Crow J.A."/>
            <person name="Grimwood J."/>
            <person name="Kramer R."/>
            <person name="Lindquist E."/>
            <person name="Lucas S."/>
            <person name="Salamov A."/>
            <person name="McFadden G.I."/>
            <person name="Lane C.E."/>
            <person name="Keeling P.J."/>
            <person name="Gray M.W."/>
            <person name="Grigoriev I.V."/>
            <person name="Archibald J.M."/>
        </authorList>
    </citation>
    <scope>NUCLEOTIDE SEQUENCE</scope>
    <source>
        <strain evidence="1 3">CCMP2712</strain>
    </source>
</reference>
<evidence type="ECO:0000313" key="2">
    <source>
        <dbReference type="EnsemblProtists" id="EKX52351"/>
    </source>
</evidence>
<dbReference type="HOGENOM" id="CLU_2799391_0_0_1"/>
<protein>
    <submittedName>
        <fullName evidence="1 2">Uncharacterized protein</fullName>
    </submittedName>
</protein>
<dbReference type="AlphaFoldDB" id="L1JUW9"/>
<dbReference type="KEGG" id="gtt:GUITHDRAFT_150760"/>
<keyword evidence="3" id="KW-1185">Reference proteome</keyword>
<dbReference type="EMBL" id="JH992973">
    <property type="protein sequence ID" value="EKX52351.1"/>
    <property type="molecule type" value="Genomic_DNA"/>
</dbReference>
<sequence>MQDDSSQRAAQVPAPDSNVLSAASAHLVPPNIFSSSPTSSRMLIPEFHNNREVQADANPIRKGRTYAF</sequence>
<reference evidence="3" key="2">
    <citation type="submission" date="2012-11" db="EMBL/GenBank/DDBJ databases">
        <authorList>
            <person name="Kuo A."/>
            <person name="Curtis B.A."/>
            <person name="Tanifuji G."/>
            <person name="Burki F."/>
            <person name="Gruber A."/>
            <person name="Irimia M."/>
            <person name="Maruyama S."/>
            <person name="Arias M.C."/>
            <person name="Ball S.G."/>
            <person name="Gile G.H."/>
            <person name="Hirakawa Y."/>
            <person name="Hopkins J.F."/>
            <person name="Rensing S.A."/>
            <person name="Schmutz J."/>
            <person name="Symeonidi A."/>
            <person name="Elias M."/>
            <person name="Eveleigh R.J."/>
            <person name="Herman E.K."/>
            <person name="Klute M.J."/>
            <person name="Nakayama T."/>
            <person name="Obornik M."/>
            <person name="Reyes-Prieto A."/>
            <person name="Armbrust E.V."/>
            <person name="Aves S.J."/>
            <person name="Beiko R.G."/>
            <person name="Coutinho P."/>
            <person name="Dacks J.B."/>
            <person name="Durnford D.G."/>
            <person name="Fast N.M."/>
            <person name="Green B.R."/>
            <person name="Grisdale C."/>
            <person name="Hempe F."/>
            <person name="Henrissat B."/>
            <person name="Hoppner M.P."/>
            <person name="Ishida K.-I."/>
            <person name="Kim E."/>
            <person name="Koreny L."/>
            <person name="Kroth P.G."/>
            <person name="Liu Y."/>
            <person name="Malik S.-B."/>
            <person name="Maier U.G."/>
            <person name="McRose D."/>
            <person name="Mock T."/>
            <person name="Neilson J.A."/>
            <person name="Onodera N.T."/>
            <person name="Poole A.M."/>
            <person name="Pritham E.J."/>
            <person name="Richards T.A."/>
            <person name="Rocap G."/>
            <person name="Roy S.W."/>
            <person name="Sarai C."/>
            <person name="Schaack S."/>
            <person name="Shirato S."/>
            <person name="Slamovits C.H."/>
            <person name="Spencer D.F."/>
            <person name="Suzuki S."/>
            <person name="Worden A.Z."/>
            <person name="Zauner S."/>
            <person name="Barry K."/>
            <person name="Bell C."/>
            <person name="Bharti A.K."/>
            <person name="Crow J.A."/>
            <person name="Grimwood J."/>
            <person name="Kramer R."/>
            <person name="Lindquist E."/>
            <person name="Lucas S."/>
            <person name="Salamov A."/>
            <person name="McFadden G.I."/>
            <person name="Lane C.E."/>
            <person name="Keeling P.J."/>
            <person name="Gray M.W."/>
            <person name="Grigoriev I.V."/>
            <person name="Archibald J.M."/>
        </authorList>
    </citation>
    <scope>NUCLEOTIDE SEQUENCE</scope>
    <source>
        <strain evidence="3">CCMP2712</strain>
    </source>
</reference>
<evidence type="ECO:0000313" key="1">
    <source>
        <dbReference type="EMBL" id="EKX52351.1"/>
    </source>
</evidence>
<gene>
    <name evidence="1" type="ORF">GUITHDRAFT_150760</name>
</gene>
<dbReference type="Proteomes" id="UP000011087">
    <property type="component" value="Unassembled WGS sequence"/>
</dbReference>
<reference evidence="2" key="3">
    <citation type="submission" date="2016-03" db="UniProtKB">
        <authorList>
            <consortium name="EnsemblProtists"/>
        </authorList>
    </citation>
    <scope>IDENTIFICATION</scope>
</reference>
<name>L1JUW9_GUITC</name>
<dbReference type="RefSeq" id="XP_005839331.1">
    <property type="nucleotide sequence ID" value="XM_005839274.1"/>
</dbReference>
<evidence type="ECO:0000313" key="3">
    <source>
        <dbReference type="Proteomes" id="UP000011087"/>
    </source>
</evidence>
<dbReference type="PaxDb" id="55529-EKX52351"/>